<dbReference type="Gene3D" id="2.130.10.10">
    <property type="entry name" value="YVTN repeat-like/Quinoprotein amine dehydrogenase"/>
    <property type="match status" value="1"/>
</dbReference>
<organism evidence="3 4">
    <name type="scientific">Elizabethkingia ursingii</name>
    <dbReference type="NCBI Taxonomy" id="1756150"/>
    <lineage>
        <taxon>Bacteria</taxon>
        <taxon>Pseudomonadati</taxon>
        <taxon>Bacteroidota</taxon>
        <taxon>Flavobacteriia</taxon>
        <taxon>Flavobacteriales</taxon>
        <taxon>Weeksellaceae</taxon>
        <taxon>Elizabethkingia</taxon>
    </lineage>
</organism>
<dbReference type="SMART" id="SM00564">
    <property type="entry name" value="PQQ"/>
    <property type="match status" value="5"/>
</dbReference>
<accession>A0AAJ3NF73</accession>
<evidence type="ECO:0000313" key="4">
    <source>
        <dbReference type="Proteomes" id="UP000190816"/>
    </source>
</evidence>
<proteinExistence type="predicted"/>
<feature type="chain" id="PRO_5042607037" description="Pyrrolo-quinoline quinone repeat domain-containing protein" evidence="1">
    <location>
        <begin position="24"/>
        <end position="435"/>
    </location>
</feature>
<gene>
    <name evidence="3" type="ORF">BAY32_18150</name>
</gene>
<feature type="domain" description="Pyrrolo-quinoline quinone repeat" evidence="2">
    <location>
        <begin position="179"/>
        <end position="341"/>
    </location>
</feature>
<protein>
    <recommendedName>
        <fullName evidence="2">Pyrrolo-quinoline quinone repeat domain-containing protein</fullName>
    </recommendedName>
</protein>
<comment type="caution">
    <text evidence="3">The sequence shown here is derived from an EMBL/GenBank/DDBJ whole genome shotgun (WGS) entry which is preliminary data.</text>
</comment>
<name>A0AAJ3NF73_9FLAO</name>
<dbReference type="InterPro" id="IPR002372">
    <property type="entry name" value="PQQ_rpt_dom"/>
</dbReference>
<evidence type="ECO:0000259" key="2">
    <source>
        <dbReference type="Pfam" id="PF13360"/>
    </source>
</evidence>
<evidence type="ECO:0000313" key="3">
    <source>
        <dbReference type="EMBL" id="OPB79609.1"/>
    </source>
</evidence>
<dbReference type="PANTHER" id="PTHR34512">
    <property type="entry name" value="CELL SURFACE PROTEIN"/>
    <property type="match status" value="1"/>
</dbReference>
<dbReference type="Pfam" id="PF13360">
    <property type="entry name" value="PQQ_2"/>
    <property type="match status" value="1"/>
</dbReference>
<dbReference type="PANTHER" id="PTHR34512:SF30">
    <property type="entry name" value="OUTER MEMBRANE PROTEIN ASSEMBLY FACTOR BAMB"/>
    <property type="match status" value="1"/>
</dbReference>
<dbReference type="InterPro" id="IPR015943">
    <property type="entry name" value="WD40/YVTN_repeat-like_dom_sf"/>
</dbReference>
<dbReference type="InterPro" id="IPR018391">
    <property type="entry name" value="PQQ_b-propeller_rpt"/>
</dbReference>
<dbReference type="RefSeq" id="WP_078402202.1">
    <property type="nucleotide sequence ID" value="NZ_CP016377.1"/>
</dbReference>
<dbReference type="EMBL" id="MAIC01000004">
    <property type="protein sequence ID" value="OPB79609.1"/>
    <property type="molecule type" value="Genomic_DNA"/>
</dbReference>
<keyword evidence="1" id="KW-0732">Signal</keyword>
<dbReference type="InterPro" id="IPR011047">
    <property type="entry name" value="Quinoprotein_ADH-like_sf"/>
</dbReference>
<evidence type="ECO:0000256" key="1">
    <source>
        <dbReference type="SAM" id="SignalP"/>
    </source>
</evidence>
<reference evidence="3 4" key="1">
    <citation type="submission" date="2016-06" db="EMBL/GenBank/DDBJ databases">
        <authorList>
            <person name="Nicholson A.C."/>
        </authorList>
    </citation>
    <scope>NUCLEOTIDE SEQUENCE [LARGE SCALE GENOMIC DNA]</scope>
    <source>
        <strain evidence="3 4">G4123</strain>
    </source>
</reference>
<sequence length="435" mass="50045">MKRKYSFLPIACMFFFLSINAQKSDNKSGQKNKEVAPTISKDNGFNKYSNNKVLTTKDIVITDEIKPINGNEKILRNAIIVYKNDGTLISYDLDSKKQNWIFKFTDGTKEKMRNQFNVNNGVLYAASSKKQIVALNVNDGSVFWKNDIGLEDVEKRYAINGQNLPISKSLIFLPSFNHNLYAFNRFTGQHVWNYQLQFEFNLYSPAVNDQYLVVPNAPWVYCFETQTGKAIWQRGFGNRPMYADPRIDNERAYVADERDMVYALNLKNMANIDWKFQLPENQSRVKESLILDAGVLYFSSSKTMSSSNGVNNGLVYALDSKTGNLLWKTEINEGRYIRSLRKYDDYLIGFANNNDKVGGTMFVINSKNGSRKEIKKTGEAGISNLVRYDQNSVAFLTRNYFTTYNFKEDSFNEQNLNIQDPADSSFDVYMEIVRK</sequence>
<dbReference type="Proteomes" id="UP000190816">
    <property type="component" value="Unassembled WGS sequence"/>
</dbReference>
<feature type="signal peptide" evidence="1">
    <location>
        <begin position="1"/>
        <end position="23"/>
    </location>
</feature>
<dbReference type="KEGG" id="ego:BBD34_02285"/>
<dbReference type="SUPFAM" id="SSF50998">
    <property type="entry name" value="Quinoprotein alcohol dehydrogenase-like"/>
    <property type="match status" value="1"/>
</dbReference>
<dbReference type="AlphaFoldDB" id="A0AAJ3NF73"/>